<dbReference type="OrthoDB" id="9814200at2"/>
<keyword evidence="8" id="KW-1185">Reference proteome</keyword>
<keyword evidence="2" id="KW-0805">Transcription regulation</keyword>
<gene>
    <name evidence="7" type="ORF">JCM9152_54</name>
</gene>
<dbReference type="PANTHER" id="PTHR43479">
    <property type="entry name" value="ACREF/ENVCD OPERON REPRESSOR-RELATED"/>
    <property type="match status" value="1"/>
</dbReference>
<dbReference type="PROSITE" id="PS50977">
    <property type="entry name" value="HTH_TETR_2"/>
    <property type="match status" value="1"/>
</dbReference>
<evidence type="ECO:0000256" key="2">
    <source>
        <dbReference type="ARBA" id="ARBA00023015"/>
    </source>
</evidence>
<dbReference type="FunFam" id="1.10.10.60:FF:000141">
    <property type="entry name" value="TetR family transcriptional regulator"/>
    <property type="match status" value="1"/>
</dbReference>
<evidence type="ECO:0000256" key="3">
    <source>
        <dbReference type="ARBA" id="ARBA00023125"/>
    </source>
</evidence>
<dbReference type="EMBL" id="BAUU01000001">
    <property type="protein sequence ID" value="GAE28725.1"/>
    <property type="molecule type" value="Genomic_DNA"/>
</dbReference>
<evidence type="ECO:0000256" key="5">
    <source>
        <dbReference type="PROSITE-ProRule" id="PRU00335"/>
    </source>
</evidence>
<dbReference type="GO" id="GO:0045892">
    <property type="term" value="P:negative regulation of DNA-templated transcription"/>
    <property type="evidence" value="ECO:0007669"/>
    <property type="project" value="UniProtKB-ARBA"/>
</dbReference>
<dbReference type="GO" id="GO:0003677">
    <property type="term" value="F:DNA binding"/>
    <property type="evidence" value="ECO:0007669"/>
    <property type="project" value="UniProtKB-UniRule"/>
</dbReference>
<dbReference type="Gene3D" id="1.10.357.10">
    <property type="entry name" value="Tetracycline Repressor, domain 2"/>
    <property type="match status" value="1"/>
</dbReference>
<feature type="DNA-binding region" description="H-T-H motif" evidence="5">
    <location>
        <begin position="31"/>
        <end position="50"/>
    </location>
</feature>
<evidence type="ECO:0000259" key="6">
    <source>
        <dbReference type="PROSITE" id="PS50977"/>
    </source>
</evidence>
<evidence type="ECO:0000256" key="4">
    <source>
        <dbReference type="ARBA" id="ARBA00023163"/>
    </source>
</evidence>
<proteinExistence type="predicted"/>
<keyword evidence="4" id="KW-0804">Transcription</keyword>
<keyword evidence="1" id="KW-0678">Repressor</keyword>
<dbReference type="InterPro" id="IPR049149">
    <property type="entry name" value="TetR/AcrR_C"/>
</dbReference>
<dbReference type="PANTHER" id="PTHR43479:SF11">
    <property type="entry name" value="ACREF_ENVCD OPERON REPRESSOR-RELATED"/>
    <property type="match status" value="1"/>
</dbReference>
<dbReference type="Pfam" id="PF21303">
    <property type="entry name" value="TetR_C_39"/>
    <property type="match status" value="1"/>
</dbReference>
<evidence type="ECO:0000256" key="1">
    <source>
        <dbReference type="ARBA" id="ARBA00022491"/>
    </source>
</evidence>
<sequence length="219" mass="24896">MTQKYKSEETKEKIIAISTKLFIEKGFEKTSIRDICEAIGMSKGAIYHHFKSKAEIIEAVKENKYSNVEQTVNDWINEIDAQSAKEKLTGILEKDIKDQEAHSLDEALSTQIKSSDFIVSMMKDSVSKSAPIFAKIIEEGNKDGSITTDYPHECAEVFFLLLNIWCDPQIIDCNEEQLHRRLTFLQLLMKRMGVDIMSDSIVQDTEKFLKKLYSGGGEA</sequence>
<dbReference type="STRING" id="1236971.JCM9152_54"/>
<organism evidence="7 8">
    <name type="scientific">Halalkalibacter hemicellulosilyticusJCM 9152</name>
    <dbReference type="NCBI Taxonomy" id="1236971"/>
    <lineage>
        <taxon>Bacteria</taxon>
        <taxon>Bacillati</taxon>
        <taxon>Bacillota</taxon>
        <taxon>Bacilli</taxon>
        <taxon>Bacillales</taxon>
        <taxon>Bacillaceae</taxon>
        <taxon>Halalkalibacter</taxon>
    </lineage>
</organism>
<keyword evidence="3 5" id="KW-0238">DNA-binding</keyword>
<feature type="domain" description="HTH tetR-type" evidence="6">
    <location>
        <begin position="8"/>
        <end position="68"/>
    </location>
</feature>
<comment type="caution">
    <text evidence="7">The sequence shown here is derived from an EMBL/GenBank/DDBJ whole genome shotgun (WGS) entry which is preliminary data.</text>
</comment>
<evidence type="ECO:0000313" key="7">
    <source>
        <dbReference type="EMBL" id="GAE28725.1"/>
    </source>
</evidence>
<dbReference type="RefSeq" id="WP_035339660.1">
    <property type="nucleotide sequence ID" value="NZ_BAUU01000001.1"/>
</dbReference>
<protein>
    <submittedName>
        <fullName evidence="7">Transcriptional regulator</fullName>
    </submittedName>
</protein>
<dbReference type="AlphaFoldDB" id="W4Q9P6"/>
<dbReference type="InterPro" id="IPR009057">
    <property type="entry name" value="Homeodomain-like_sf"/>
</dbReference>
<accession>W4Q9P6</accession>
<dbReference type="Proteomes" id="UP000018895">
    <property type="component" value="Unassembled WGS sequence"/>
</dbReference>
<dbReference type="Pfam" id="PF00440">
    <property type="entry name" value="TetR_N"/>
    <property type="match status" value="1"/>
</dbReference>
<dbReference type="InterPro" id="IPR001647">
    <property type="entry name" value="HTH_TetR"/>
</dbReference>
<dbReference type="InterPro" id="IPR050624">
    <property type="entry name" value="HTH-type_Tx_Regulator"/>
</dbReference>
<evidence type="ECO:0000313" key="8">
    <source>
        <dbReference type="Proteomes" id="UP000018895"/>
    </source>
</evidence>
<dbReference type="PRINTS" id="PR00455">
    <property type="entry name" value="HTHTETR"/>
</dbReference>
<name>W4Q9P6_9BACI</name>
<reference evidence="7" key="1">
    <citation type="journal article" date="2014" name="Genome Announc.">
        <title>Draft Genome Sequences of Three Alkaliphilic Bacillus Strains, Bacillus wakoensis JCM 9140T, Bacillus akibai JCM 9157T, and Bacillus hemicellulosilyticus JCM 9152T.</title>
        <authorList>
            <person name="Yuki M."/>
            <person name="Oshima K."/>
            <person name="Suda W."/>
            <person name="Oshida Y."/>
            <person name="Kitamura K."/>
            <person name="Iida T."/>
            <person name="Hattori M."/>
            <person name="Ohkuma M."/>
        </authorList>
    </citation>
    <scope>NUCLEOTIDE SEQUENCE [LARGE SCALE GENOMIC DNA]</scope>
    <source>
        <strain evidence="7">JCM 9152</strain>
    </source>
</reference>
<dbReference type="SUPFAM" id="SSF46689">
    <property type="entry name" value="Homeodomain-like"/>
    <property type="match status" value="1"/>
</dbReference>